<evidence type="ECO:0000256" key="10">
    <source>
        <dbReference type="SAM" id="MobiDB-lite"/>
    </source>
</evidence>
<evidence type="ECO:0000256" key="1">
    <source>
        <dbReference type="ARBA" id="ARBA00004479"/>
    </source>
</evidence>
<comment type="similarity">
    <text evidence="2">Belongs to the MHC class II family.</text>
</comment>
<comment type="subcellular location">
    <subcellularLocation>
        <location evidence="1">Membrane</location>
        <topology evidence="1">Single-pass type I membrane protein</topology>
    </subcellularLocation>
</comment>
<dbReference type="PANTHER" id="PTHR19944">
    <property type="entry name" value="MHC CLASS II-RELATED"/>
    <property type="match status" value="1"/>
</dbReference>
<protein>
    <submittedName>
        <fullName evidence="12">Major histocompatibility complex, class II, DQ beta 2</fullName>
    </submittedName>
</protein>
<name>A0A8C4LC37_EQUAS</name>
<dbReference type="Gene3D" id="2.60.40.10">
    <property type="entry name" value="Immunoglobulins"/>
    <property type="match status" value="1"/>
</dbReference>
<dbReference type="PANTHER" id="PTHR19944:SF101">
    <property type="entry name" value="HLA CLASS II HISTOCOMPATIBILITY ANTIGEN, DQ BETA 1 CHAIN"/>
    <property type="match status" value="1"/>
</dbReference>
<dbReference type="InterPro" id="IPR007110">
    <property type="entry name" value="Ig-like_dom"/>
</dbReference>
<dbReference type="InterPro" id="IPR000353">
    <property type="entry name" value="MHC_II_b_N"/>
</dbReference>
<dbReference type="InterPro" id="IPR011162">
    <property type="entry name" value="MHC_I/II-like_Ag-recog"/>
</dbReference>
<gene>
    <name evidence="12" type="primary">HLA-DQB1</name>
</gene>
<evidence type="ECO:0000256" key="6">
    <source>
        <dbReference type="ARBA" id="ARBA00023130"/>
    </source>
</evidence>
<dbReference type="Pfam" id="PF07654">
    <property type="entry name" value="C1-set"/>
    <property type="match status" value="1"/>
</dbReference>
<evidence type="ECO:0000256" key="8">
    <source>
        <dbReference type="ARBA" id="ARBA00023180"/>
    </source>
</evidence>
<keyword evidence="6" id="KW-1064">Adaptive immunity</keyword>
<dbReference type="GO" id="GO:0002504">
    <property type="term" value="P:antigen processing and presentation of peptide or polysaccharide antigen via MHC class II"/>
    <property type="evidence" value="ECO:0007669"/>
    <property type="project" value="UniProtKB-KW"/>
</dbReference>
<dbReference type="InterPro" id="IPR050160">
    <property type="entry name" value="MHC/Immunoglobulin"/>
</dbReference>
<dbReference type="SUPFAM" id="SSF48726">
    <property type="entry name" value="Immunoglobulin"/>
    <property type="match status" value="1"/>
</dbReference>
<dbReference type="InterPro" id="IPR003597">
    <property type="entry name" value="Ig_C1-set"/>
</dbReference>
<dbReference type="InterPro" id="IPR036179">
    <property type="entry name" value="Ig-like_dom_sf"/>
</dbReference>
<evidence type="ECO:0000256" key="3">
    <source>
        <dbReference type="ARBA" id="ARBA00022692"/>
    </source>
</evidence>
<dbReference type="Proteomes" id="UP000694387">
    <property type="component" value="Chromosome 8"/>
</dbReference>
<feature type="region of interest" description="Disordered" evidence="10">
    <location>
        <begin position="198"/>
        <end position="218"/>
    </location>
</feature>
<keyword evidence="9" id="KW-0491">MHC II</keyword>
<dbReference type="InterPro" id="IPR014745">
    <property type="entry name" value="MHC_II_a/b_N"/>
</dbReference>
<dbReference type="Gene3D" id="3.10.320.10">
    <property type="entry name" value="Class II Histocompatibility Antigen, M Beta Chain, Chain B, domain 1"/>
    <property type="match status" value="1"/>
</dbReference>
<keyword evidence="4" id="KW-0391">Immunity</keyword>
<dbReference type="PROSITE" id="PS50835">
    <property type="entry name" value="IG_LIKE"/>
    <property type="match status" value="1"/>
</dbReference>
<reference evidence="12 13" key="1">
    <citation type="journal article" date="2020" name="Nat. Commun.">
        <title>Donkey genomes provide new insights into domestication and selection for coat color.</title>
        <authorList>
            <person name="Wang"/>
            <person name="C."/>
            <person name="Li"/>
            <person name="H."/>
            <person name="Guo"/>
            <person name="Y."/>
            <person name="Huang"/>
            <person name="J."/>
            <person name="Sun"/>
            <person name="Y."/>
            <person name="Min"/>
            <person name="J."/>
            <person name="Wang"/>
            <person name="J."/>
            <person name="Fang"/>
            <person name="X."/>
            <person name="Zhao"/>
            <person name="Z."/>
            <person name="Wang"/>
            <person name="S."/>
            <person name="Zhang"/>
            <person name="Y."/>
            <person name="Liu"/>
            <person name="Q."/>
            <person name="Jiang"/>
            <person name="Q."/>
            <person name="Wang"/>
            <person name="X."/>
            <person name="Guo"/>
            <person name="Y."/>
            <person name="Yang"/>
            <person name="C."/>
            <person name="Wang"/>
            <person name="Y."/>
            <person name="Tian"/>
            <person name="F."/>
            <person name="Zhuang"/>
            <person name="G."/>
            <person name="Fan"/>
            <person name="Y."/>
            <person name="Gao"/>
            <person name="Q."/>
            <person name="Li"/>
            <person name="Y."/>
            <person name="Ju"/>
            <person name="Z."/>
            <person name="Li"/>
            <person name="J."/>
            <person name="Li"/>
            <person name="R."/>
            <person name="Hou"/>
            <person name="M."/>
            <person name="Yang"/>
            <person name="G."/>
            <person name="Liu"/>
            <person name="G."/>
            <person name="Liu"/>
            <person name="W."/>
            <person name="Guo"/>
            <person name="J."/>
            <person name="Pan"/>
            <person name="S."/>
            <person name="Fan"/>
            <person name="G."/>
            <person name="Zhang"/>
            <person name="W."/>
            <person name="Zhang"/>
            <person name="R."/>
            <person name="Yu"/>
            <person name="J."/>
            <person name="Zhang"/>
            <person name="X."/>
            <person name="Yin"/>
            <person name="Q."/>
            <person name="Ji"/>
            <person name="C."/>
            <person name="Jin"/>
            <person name="Y."/>
            <person name="Yue"/>
            <person name="G."/>
            <person name="Liu"/>
            <person name="M."/>
            <person name="Xu"/>
            <person name="J."/>
            <person name="Liu"/>
            <person name="S."/>
            <person name="Jordana"/>
            <person name="J."/>
            <person name="Noce"/>
            <person name="A."/>
            <person name="Amills"/>
            <person name="M."/>
            <person name="Wu"/>
            <person name="D.D."/>
            <person name="Li"/>
            <person name="S."/>
            <person name="Zhou"/>
            <person name="X. and Zhong"/>
            <person name="J."/>
        </authorList>
    </citation>
    <scope>NUCLEOTIDE SEQUENCE [LARGE SCALE GENOMIC DNA]</scope>
</reference>
<evidence type="ECO:0000256" key="2">
    <source>
        <dbReference type="ARBA" id="ARBA00007394"/>
    </source>
</evidence>
<evidence type="ECO:0000256" key="9">
    <source>
        <dbReference type="ARBA" id="ARBA00023182"/>
    </source>
</evidence>
<keyword evidence="8" id="KW-0325">Glycoprotein</keyword>
<evidence type="ECO:0000259" key="11">
    <source>
        <dbReference type="PROSITE" id="PS50835"/>
    </source>
</evidence>
<dbReference type="Pfam" id="PF00969">
    <property type="entry name" value="MHC_II_beta"/>
    <property type="match status" value="1"/>
</dbReference>
<feature type="compositionally biased region" description="Polar residues" evidence="10">
    <location>
        <begin position="200"/>
        <end position="210"/>
    </location>
</feature>
<dbReference type="GO" id="GO:0042613">
    <property type="term" value="C:MHC class II protein complex"/>
    <property type="evidence" value="ECO:0007669"/>
    <property type="project" value="UniProtKB-KW"/>
</dbReference>
<evidence type="ECO:0000256" key="4">
    <source>
        <dbReference type="ARBA" id="ARBA00022859"/>
    </source>
</evidence>
<dbReference type="SMART" id="SM00921">
    <property type="entry name" value="MHC_II_beta"/>
    <property type="match status" value="1"/>
</dbReference>
<sequence>QSWAGLRNSCLRMPGSQREAQGRMGLEPKTFLFQFKGHCYFTNPTQRVRYIYNPEEHVRFQSDVGDFQAVTQLGRPEAEAWNQQKEVLEQHRAEVNRLCRHNYQGERRRVEPTVTISPSRTEALNHHNLLVCTVTDFCPGQIKVQWFQNDQEETAGVVSTPLIRNGHWTFQILVMLEMTSHLQSPITVEITLHTVALEPSSDSSEGSNNMAGDWDPGV</sequence>
<evidence type="ECO:0000256" key="5">
    <source>
        <dbReference type="ARBA" id="ARBA00022989"/>
    </source>
</evidence>
<evidence type="ECO:0000313" key="13">
    <source>
        <dbReference type="Proteomes" id="UP000694387"/>
    </source>
</evidence>
<dbReference type="InterPro" id="IPR013783">
    <property type="entry name" value="Ig-like_fold"/>
</dbReference>
<proteinExistence type="inferred from homology"/>
<dbReference type="GeneTree" id="ENSGT00940000154723"/>
<dbReference type="AlphaFoldDB" id="A0A8C4LC37"/>
<dbReference type="SUPFAM" id="SSF54452">
    <property type="entry name" value="MHC antigen-recognition domain"/>
    <property type="match status" value="1"/>
</dbReference>
<organism evidence="12 13">
    <name type="scientific">Equus asinus</name>
    <name type="common">Donkey</name>
    <name type="synonym">Equus africanus asinus</name>
    <dbReference type="NCBI Taxonomy" id="9793"/>
    <lineage>
        <taxon>Eukaryota</taxon>
        <taxon>Metazoa</taxon>
        <taxon>Chordata</taxon>
        <taxon>Craniata</taxon>
        <taxon>Vertebrata</taxon>
        <taxon>Euteleostomi</taxon>
        <taxon>Mammalia</taxon>
        <taxon>Eutheria</taxon>
        <taxon>Laurasiatheria</taxon>
        <taxon>Perissodactyla</taxon>
        <taxon>Equidae</taxon>
        <taxon>Equus</taxon>
    </lineage>
</organism>
<dbReference type="FunFam" id="3.10.320.10:FF:000001">
    <property type="entry name" value="HLA class II histocompatibility antigen, DRB1-1 beta chain"/>
    <property type="match status" value="1"/>
</dbReference>
<dbReference type="SMART" id="SM00407">
    <property type="entry name" value="IGc1"/>
    <property type="match status" value="1"/>
</dbReference>
<evidence type="ECO:0000313" key="12">
    <source>
        <dbReference type="Ensembl" id="ENSEASP00005009887.2"/>
    </source>
</evidence>
<dbReference type="Ensembl" id="ENSEAST00005010736.2">
    <property type="protein sequence ID" value="ENSEASP00005009887.2"/>
    <property type="gene ID" value="ENSEASG00005003380.2"/>
</dbReference>
<keyword evidence="5" id="KW-1133">Transmembrane helix</keyword>
<reference evidence="12" key="2">
    <citation type="submission" date="2025-08" db="UniProtKB">
        <authorList>
            <consortium name="Ensembl"/>
        </authorList>
    </citation>
    <scope>IDENTIFICATION</scope>
</reference>
<evidence type="ECO:0000256" key="7">
    <source>
        <dbReference type="ARBA" id="ARBA00023136"/>
    </source>
</evidence>
<feature type="domain" description="Ig-like" evidence="11">
    <location>
        <begin position="112"/>
        <end position="152"/>
    </location>
</feature>
<accession>A0A8C4LC37</accession>
<keyword evidence="7" id="KW-0472">Membrane</keyword>
<dbReference type="GO" id="GO:0002250">
    <property type="term" value="P:adaptive immune response"/>
    <property type="evidence" value="ECO:0007669"/>
    <property type="project" value="UniProtKB-KW"/>
</dbReference>
<reference evidence="12" key="3">
    <citation type="submission" date="2025-09" db="UniProtKB">
        <authorList>
            <consortium name="Ensembl"/>
        </authorList>
    </citation>
    <scope>IDENTIFICATION</scope>
</reference>
<keyword evidence="3" id="KW-0812">Transmembrane</keyword>
<keyword evidence="13" id="KW-1185">Reference proteome</keyword>